<dbReference type="InterPro" id="IPR040453">
    <property type="entry name" value="Mnd1_HTH"/>
</dbReference>
<reference evidence="10 11" key="2">
    <citation type="submission" date="2015-05" db="EMBL/GenBank/DDBJ databases">
        <authorList>
            <person name="Morales-Cruz A."/>
            <person name="Amrine K.C."/>
            <person name="Cantu D."/>
        </authorList>
    </citation>
    <scope>NUCLEOTIDE SEQUENCE [LARGE SCALE GENOMIC DNA]</scope>
    <source>
        <strain evidence="10">UCRPC4</strain>
    </source>
</reference>
<feature type="transmembrane region" description="Helical" evidence="8">
    <location>
        <begin position="345"/>
        <end position="369"/>
    </location>
</feature>
<keyword evidence="7" id="KW-0175">Coiled coil</keyword>
<gene>
    <name evidence="10" type="ORF">UCRPC4_g05214</name>
</gene>
<feature type="transmembrane region" description="Helical" evidence="8">
    <location>
        <begin position="278"/>
        <end position="300"/>
    </location>
</feature>
<evidence type="ECO:0000256" key="2">
    <source>
        <dbReference type="ARBA" id="ARBA00010992"/>
    </source>
</evidence>
<feature type="transmembrane region" description="Helical" evidence="8">
    <location>
        <begin position="415"/>
        <end position="432"/>
    </location>
</feature>
<dbReference type="GO" id="GO:0005351">
    <property type="term" value="F:carbohydrate:proton symporter activity"/>
    <property type="evidence" value="ECO:0007669"/>
    <property type="project" value="TreeGrafter"/>
</dbReference>
<sequence length="763" mass="86346">MGKDYFELGGRQFPAVTWYKDTGMRKTYIILCFVVLTSATNGYDGSMMNGLQTLPHWQSYFHNPKGSLLGLLNCIMSVGGLCAIPFVPYAADLLGRRVGIAIGCLIMAMGVVLQSISANLSMFIAARFFIGFGVSIAHGSSPLLITELVHPQHRAIFTTIYNTTWYLGSIVAAWLTYGTNYIDNNWQWRAPTIAQIFPSALQLIFVWFVPESPRWYISRGKIEKAHKVLANCHANGNLDDELVQLELQEIRDTIKLEQEFESNSWLELFKTKGNRHRLIILVSAGFFSQWSGNGLVSYYIHTILNEIGYTNSLTQNLINGVLQIFNFITAVTMCFFVDKIGRRKLFLMSTAGMLCAFIIWTICSARYSISENRAAAKAVVGMIYIYYFFYNLAWSGLLVGYTVEILPFNIRAKGMTVMFLCVDIALFFNQYVNPVALDNIGWKYYIFYCVWLGFELVVVWFFYIETRNTPLEEIAKHFDGDQAIVGGAGATEKSRQLAAEVGLGDTVRYGDEEEKTAHIVAHREVAAEKPTAPQSTQKQFHVFPPKSTTTRADKLALIQKWIRTSRTCHTLKDLEKILPQIASINSILVKDFIKDLTDDGKLKVEKIGTGNWYWSFEADALEEIRGKEKTKAGFERDLVKLEETVSVLQGKLEDGKRLKQRLEGDAAWMILAEKVRSLEQEVKDLRRQREGLECAADGGVNRMREEIERSKLQATISTDNVYILEAVLRDKLGVDKDTVQAIQKEFYGDDYVDGEGLRDVEGM</sequence>
<dbReference type="InterPro" id="IPR003663">
    <property type="entry name" value="Sugar/inositol_transpt"/>
</dbReference>
<dbReference type="EMBL" id="LCWF01000133">
    <property type="protein sequence ID" value="KKY18011.1"/>
    <property type="molecule type" value="Genomic_DNA"/>
</dbReference>
<dbReference type="AlphaFoldDB" id="A0A0G2E6P6"/>
<evidence type="ECO:0000256" key="4">
    <source>
        <dbReference type="ARBA" id="ARBA00022692"/>
    </source>
</evidence>
<dbReference type="GO" id="GO:0016020">
    <property type="term" value="C:membrane"/>
    <property type="evidence" value="ECO:0007669"/>
    <property type="project" value="UniProtKB-SubCell"/>
</dbReference>
<dbReference type="Proteomes" id="UP000053317">
    <property type="component" value="Unassembled WGS sequence"/>
</dbReference>
<evidence type="ECO:0000313" key="11">
    <source>
        <dbReference type="Proteomes" id="UP000053317"/>
    </source>
</evidence>
<dbReference type="OrthoDB" id="6133115at2759"/>
<dbReference type="InterPro" id="IPR050360">
    <property type="entry name" value="MFS_Sugar_Transporters"/>
</dbReference>
<dbReference type="NCBIfam" id="TIGR00879">
    <property type="entry name" value="SP"/>
    <property type="match status" value="1"/>
</dbReference>
<reference evidence="10 11" key="1">
    <citation type="submission" date="2015-05" db="EMBL/GenBank/DDBJ databases">
        <title>Distinctive expansion of gene families associated with plant cell wall degradation and secondary metabolism in the genomes of grapevine trunk pathogens.</title>
        <authorList>
            <person name="Lawrence D.P."/>
            <person name="Travadon R."/>
            <person name="Rolshausen P.E."/>
            <person name="Baumgartner K."/>
        </authorList>
    </citation>
    <scope>NUCLEOTIDE SEQUENCE [LARGE SCALE GENOMIC DNA]</scope>
    <source>
        <strain evidence="10">UCRPC4</strain>
    </source>
</reference>
<dbReference type="FunFam" id="1.20.1250.20:FF:000117">
    <property type="entry name" value="MFS hexose transporter"/>
    <property type="match status" value="1"/>
</dbReference>
<feature type="domain" description="Major facilitator superfamily (MFS) profile" evidence="9">
    <location>
        <begin position="30"/>
        <end position="467"/>
    </location>
</feature>
<dbReference type="PANTHER" id="PTHR48022">
    <property type="entry name" value="PLASTIDIC GLUCOSE TRANSPORTER 4"/>
    <property type="match status" value="1"/>
</dbReference>
<dbReference type="Pfam" id="PF00083">
    <property type="entry name" value="Sugar_tr"/>
    <property type="match status" value="1"/>
</dbReference>
<feature type="transmembrane region" description="Helical" evidence="8">
    <location>
        <begin position="28"/>
        <end position="48"/>
    </location>
</feature>
<feature type="transmembrane region" description="Helical" evidence="8">
    <location>
        <begin position="188"/>
        <end position="209"/>
    </location>
</feature>
<dbReference type="InterPro" id="IPR036259">
    <property type="entry name" value="MFS_trans_sf"/>
</dbReference>
<feature type="transmembrane region" description="Helical" evidence="8">
    <location>
        <begin position="381"/>
        <end position="403"/>
    </location>
</feature>
<proteinExistence type="inferred from homology"/>
<organism evidence="10 11">
    <name type="scientific">Phaeomoniella chlamydospora</name>
    <name type="common">Phaeoacremonium chlamydosporum</name>
    <dbReference type="NCBI Taxonomy" id="158046"/>
    <lineage>
        <taxon>Eukaryota</taxon>
        <taxon>Fungi</taxon>
        <taxon>Dikarya</taxon>
        <taxon>Ascomycota</taxon>
        <taxon>Pezizomycotina</taxon>
        <taxon>Eurotiomycetes</taxon>
        <taxon>Chaetothyriomycetidae</taxon>
        <taxon>Phaeomoniellales</taxon>
        <taxon>Phaeomoniellaceae</taxon>
        <taxon>Phaeomoniella</taxon>
    </lineage>
</organism>
<dbReference type="PANTHER" id="PTHR48022:SF64">
    <property type="entry name" value="MAJOR FACILITATOR SUPERFAMILY (MFS) PROFILE DOMAIN-CONTAINING PROTEIN"/>
    <property type="match status" value="1"/>
</dbReference>
<protein>
    <submittedName>
        <fullName evidence="10">Putative hexose transporter protein</fullName>
    </submittedName>
</protein>
<comment type="similarity">
    <text evidence="2">Belongs to the major facilitator superfamily. Sugar transporter (TC 2.A.1.1) family.</text>
</comment>
<evidence type="ECO:0000259" key="9">
    <source>
        <dbReference type="PROSITE" id="PS50850"/>
    </source>
</evidence>
<feature type="coiled-coil region" evidence="7">
    <location>
        <begin position="668"/>
        <end position="695"/>
    </location>
</feature>
<evidence type="ECO:0000256" key="1">
    <source>
        <dbReference type="ARBA" id="ARBA00004141"/>
    </source>
</evidence>
<dbReference type="Pfam" id="PF03962">
    <property type="entry name" value="Mnd1"/>
    <property type="match status" value="1"/>
</dbReference>
<name>A0A0G2E6P6_PHACM</name>
<feature type="transmembrane region" description="Helical" evidence="8">
    <location>
        <begin position="68"/>
        <end position="91"/>
    </location>
</feature>
<keyword evidence="11" id="KW-1185">Reference proteome</keyword>
<accession>A0A0G2E6P6</accession>
<keyword evidence="3" id="KW-0813">Transport</keyword>
<feature type="transmembrane region" description="Helical" evidence="8">
    <location>
        <begin position="98"/>
        <end position="116"/>
    </location>
</feature>
<keyword evidence="4 8" id="KW-0812">Transmembrane</keyword>
<comment type="subcellular location">
    <subcellularLocation>
        <location evidence="1">Membrane</location>
        <topology evidence="1">Multi-pass membrane protein</topology>
    </subcellularLocation>
</comment>
<keyword evidence="5 8" id="KW-1133">Transmembrane helix</keyword>
<evidence type="ECO:0000256" key="3">
    <source>
        <dbReference type="ARBA" id="ARBA00022448"/>
    </source>
</evidence>
<dbReference type="InterPro" id="IPR020846">
    <property type="entry name" value="MFS_dom"/>
</dbReference>
<dbReference type="InterPro" id="IPR005828">
    <property type="entry name" value="MFS_sugar_transport-like"/>
</dbReference>
<feature type="transmembrane region" description="Helical" evidence="8">
    <location>
        <begin position="122"/>
        <end position="144"/>
    </location>
</feature>
<feature type="transmembrane region" description="Helical" evidence="8">
    <location>
        <begin position="320"/>
        <end position="338"/>
    </location>
</feature>
<evidence type="ECO:0000313" key="10">
    <source>
        <dbReference type="EMBL" id="KKY18011.1"/>
    </source>
</evidence>
<dbReference type="PROSITE" id="PS50850">
    <property type="entry name" value="MFS"/>
    <property type="match status" value="1"/>
</dbReference>
<evidence type="ECO:0000256" key="5">
    <source>
        <dbReference type="ARBA" id="ARBA00022989"/>
    </source>
</evidence>
<evidence type="ECO:0000256" key="7">
    <source>
        <dbReference type="SAM" id="Coils"/>
    </source>
</evidence>
<evidence type="ECO:0000256" key="8">
    <source>
        <dbReference type="SAM" id="Phobius"/>
    </source>
</evidence>
<dbReference type="Gene3D" id="1.20.1250.20">
    <property type="entry name" value="MFS general substrate transporter like domains"/>
    <property type="match status" value="1"/>
</dbReference>
<evidence type="ECO:0000256" key="6">
    <source>
        <dbReference type="ARBA" id="ARBA00023136"/>
    </source>
</evidence>
<comment type="caution">
    <text evidence="10">The sequence shown here is derived from an EMBL/GenBank/DDBJ whole genome shotgun (WGS) entry which is preliminary data.</text>
</comment>
<keyword evidence="6 8" id="KW-0472">Membrane</keyword>
<feature type="transmembrane region" description="Helical" evidence="8">
    <location>
        <begin position="156"/>
        <end position="176"/>
    </location>
</feature>
<dbReference type="SUPFAM" id="SSF103473">
    <property type="entry name" value="MFS general substrate transporter"/>
    <property type="match status" value="1"/>
</dbReference>
<feature type="transmembrane region" description="Helical" evidence="8">
    <location>
        <begin position="444"/>
        <end position="464"/>
    </location>
</feature>